<keyword evidence="3" id="KW-1185">Reference proteome</keyword>
<evidence type="ECO:0000313" key="2">
    <source>
        <dbReference type="EMBL" id="KAG0558814.1"/>
    </source>
</evidence>
<dbReference type="SUPFAM" id="SSF81383">
    <property type="entry name" value="F-box domain"/>
    <property type="match status" value="1"/>
</dbReference>
<dbReference type="PANTHER" id="PTHR31672:SF2">
    <property type="entry name" value="F-BOX DOMAIN-CONTAINING PROTEIN"/>
    <property type="match status" value="1"/>
</dbReference>
<comment type="caution">
    <text evidence="2">The sequence shown here is derived from an EMBL/GenBank/DDBJ whole genome shotgun (WGS) entry which is preliminary data.</text>
</comment>
<dbReference type="InterPro" id="IPR050796">
    <property type="entry name" value="SCF_F-box_component"/>
</dbReference>
<accession>A0A8T0GKR5</accession>
<dbReference type="PANTHER" id="PTHR31672">
    <property type="entry name" value="BNACNNG10540D PROTEIN"/>
    <property type="match status" value="1"/>
</dbReference>
<protein>
    <recommendedName>
        <fullName evidence="1">F-box domain-containing protein</fullName>
    </recommendedName>
</protein>
<dbReference type="Pfam" id="PF00646">
    <property type="entry name" value="F-box"/>
    <property type="match status" value="1"/>
</dbReference>
<proteinExistence type="predicted"/>
<dbReference type="Proteomes" id="UP000822688">
    <property type="component" value="Chromosome 10"/>
</dbReference>
<feature type="domain" description="F-box" evidence="1">
    <location>
        <begin position="7"/>
        <end position="52"/>
    </location>
</feature>
<dbReference type="InterPro" id="IPR001810">
    <property type="entry name" value="F-box_dom"/>
</dbReference>
<dbReference type="AlphaFoldDB" id="A0A8T0GKR5"/>
<evidence type="ECO:0000259" key="1">
    <source>
        <dbReference type="PROSITE" id="PS50181"/>
    </source>
</evidence>
<dbReference type="EMBL" id="CM026431">
    <property type="protein sequence ID" value="KAG0558814.1"/>
    <property type="molecule type" value="Genomic_DNA"/>
</dbReference>
<dbReference type="SMART" id="SM00256">
    <property type="entry name" value="FBOX"/>
    <property type="match status" value="1"/>
</dbReference>
<dbReference type="InterPro" id="IPR036047">
    <property type="entry name" value="F-box-like_dom_sf"/>
</dbReference>
<name>A0A8T0GKR5_CERPU</name>
<dbReference type="PROSITE" id="PS50181">
    <property type="entry name" value="FBOX"/>
    <property type="match status" value="1"/>
</dbReference>
<gene>
    <name evidence="2" type="ORF">KC19_10G057200</name>
</gene>
<reference evidence="2" key="1">
    <citation type="submission" date="2020-06" db="EMBL/GenBank/DDBJ databases">
        <title>WGS assembly of Ceratodon purpureus strain R40.</title>
        <authorList>
            <person name="Carey S.B."/>
            <person name="Jenkins J."/>
            <person name="Shu S."/>
            <person name="Lovell J.T."/>
            <person name="Sreedasyam A."/>
            <person name="Maumus F."/>
            <person name="Tiley G.P."/>
            <person name="Fernandez-Pozo N."/>
            <person name="Barry K."/>
            <person name="Chen C."/>
            <person name="Wang M."/>
            <person name="Lipzen A."/>
            <person name="Daum C."/>
            <person name="Saski C.A."/>
            <person name="Payton A.C."/>
            <person name="Mcbreen J.C."/>
            <person name="Conrad R.E."/>
            <person name="Kollar L.M."/>
            <person name="Olsson S."/>
            <person name="Huttunen S."/>
            <person name="Landis J.B."/>
            <person name="Wickett N.J."/>
            <person name="Johnson M.G."/>
            <person name="Rensing S.A."/>
            <person name="Grimwood J."/>
            <person name="Schmutz J."/>
            <person name="Mcdaniel S.F."/>
        </authorList>
    </citation>
    <scope>NUCLEOTIDE SEQUENCE</scope>
    <source>
        <strain evidence="2">R40</strain>
    </source>
</reference>
<evidence type="ECO:0000313" key="3">
    <source>
        <dbReference type="Proteomes" id="UP000822688"/>
    </source>
</evidence>
<dbReference type="Gene3D" id="1.20.1280.50">
    <property type="match status" value="1"/>
</dbReference>
<organism evidence="2 3">
    <name type="scientific">Ceratodon purpureus</name>
    <name type="common">Fire moss</name>
    <name type="synonym">Dicranum purpureum</name>
    <dbReference type="NCBI Taxonomy" id="3225"/>
    <lineage>
        <taxon>Eukaryota</taxon>
        <taxon>Viridiplantae</taxon>
        <taxon>Streptophyta</taxon>
        <taxon>Embryophyta</taxon>
        <taxon>Bryophyta</taxon>
        <taxon>Bryophytina</taxon>
        <taxon>Bryopsida</taxon>
        <taxon>Dicranidae</taxon>
        <taxon>Pseudoditrichales</taxon>
        <taxon>Ditrichaceae</taxon>
        <taxon>Ceratodon</taxon>
    </lineage>
</organism>
<sequence>MATLEMESMWKDLPTEILENVFTFLPISSLCRFRTLSKSWNIHITSYAFRHAQASRSVSPEQYVDVCKRSRAYLRGGWDVLDMAKRRFLFFSDNFVRNPLLQRRPLSFGGNLRGYLEAAAGGLFCVEYIWSDSLKNVLHTGLFVCNPVLKTFKELPHLAAKSSHCIVMSTDTVSMGYEIIAHVSNYESPTSTVSIFVYESKIGSWRELASYKLMTQIGRMNWGAMTIFKNKQYWTHIYNCCERIVSYDKETGVVSYLAGLDMSLYDRTTSVCGETRYLVVSQDRLFSVMQVKYGETFFSVDIFEINIAKEERIHLTKVPRELLVWVLRPNLESRTIHDAVVTGSADSILISSVGRCVAYSLSDKSWYQCPDGHNLLEDYGGARQGIGKFNGCSCCLSFCSP</sequence>